<dbReference type="AlphaFoldDB" id="A0A4P2QW50"/>
<accession>A0A4P2QW50</accession>
<dbReference type="Pfam" id="PF21751">
    <property type="entry name" value="DACNV"/>
    <property type="match status" value="1"/>
</dbReference>
<dbReference type="EMBL" id="CP012672">
    <property type="protein sequence ID" value="AUX34615.1"/>
    <property type="molecule type" value="Genomic_DNA"/>
</dbReference>
<evidence type="ECO:0000259" key="1">
    <source>
        <dbReference type="Pfam" id="PF21751"/>
    </source>
</evidence>
<gene>
    <name evidence="2" type="ORF">SOCE836_067910</name>
</gene>
<feature type="domain" description="Probable sensor" evidence="1">
    <location>
        <begin position="29"/>
        <end position="133"/>
    </location>
</feature>
<evidence type="ECO:0000313" key="3">
    <source>
        <dbReference type="Proteomes" id="UP000295497"/>
    </source>
</evidence>
<sequence>MAKHIYPRDLYAILRRRWNGDPVTDGWPRVDLPAKAVLDELLDVCYHASLMTEEGRPIIFRVAFISGSTPVYPPREEPVALEPIMRYALGQPVPFTVAELRRLAPVADPRRVLIAVEQIGEGASRSLRIYGLIDLGMSLWEMARHERIGGTASPDALVVASTRPGELSISRGDHPIIRLRGGDVVSPTRSVLFRGPVARFFLNASDELIREACERSGVNQDPEKDDSLSFSHLWFIESILLHTAELKHGGALLFVQDAVADNDSRLQEAVSIKYRLPSTRPRDALLAAMAVRLEHNDLDERLHERRMVEQEHLENLEALAWHQRDLEDSSRDAARFIGSLTAVDGAVVLTDKLRIIGFGGEVRVSRPGTSTIHIAEDEEGDKSTAAPFTGYGTRHRSAFRFVEHMAPSVAFILSQDGGIKAATMVGDRVVMWPYFEVGYTTALS</sequence>
<name>A0A4P2QW50_SORCE</name>
<reference evidence="2 3" key="1">
    <citation type="submission" date="2015-09" db="EMBL/GenBank/DDBJ databases">
        <title>Sorangium comparison.</title>
        <authorList>
            <person name="Zaburannyi N."/>
            <person name="Bunk B."/>
            <person name="Overmann J."/>
            <person name="Mueller R."/>
        </authorList>
    </citation>
    <scope>NUCLEOTIDE SEQUENCE [LARGE SCALE GENOMIC DNA]</scope>
    <source>
        <strain evidence="2 3">So ce836</strain>
    </source>
</reference>
<dbReference type="InterPro" id="IPR048551">
    <property type="entry name" value="DACNV"/>
</dbReference>
<evidence type="ECO:0000313" key="2">
    <source>
        <dbReference type="EMBL" id="AUX34615.1"/>
    </source>
</evidence>
<dbReference type="Proteomes" id="UP000295497">
    <property type="component" value="Chromosome"/>
</dbReference>
<protein>
    <recommendedName>
        <fullName evidence="1">Probable sensor domain-containing protein</fullName>
    </recommendedName>
</protein>
<organism evidence="2 3">
    <name type="scientific">Sorangium cellulosum</name>
    <name type="common">Polyangium cellulosum</name>
    <dbReference type="NCBI Taxonomy" id="56"/>
    <lineage>
        <taxon>Bacteria</taxon>
        <taxon>Pseudomonadati</taxon>
        <taxon>Myxococcota</taxon>
        <taxon>Polyangia</taxon>
        <taxon>Polyangiales</taxon>
        <taxon>Polyangiaceae</taxon>
        <taxon>Sorangium</taxon>
    </lineage>
</organism>
<proteinExistence type="predicted"/>